<gene>
    <name evidence="2" type="ORF">METZ01_LOCUS253249</name>
</gene>
<dbReference type="SUPFAM" id="SSF53335">
    <property type="entry name" value="S-adenosyl-L-methionine-dependent methyltransferases"/>
    <property type="match status" value="1"/>
</dbReference>
<dbReference type="GO" id="GO:0008757">
    <property type="term" value="F:S-adenosylmethionine-dependent methyltransferase activity"/>
    <property type="evidence" value="ECO:0007669"/>
    <property type="project" value="InterPro"/>
</dbReference>
<dbReference type="EMBL" id="UINC01068083">
    <property type="protein sequence ID" value="SVC00395.1"/>
    <property type="molecule type" value="Genomic_DNA"/>
</dbReference>
<dbReference type="InterPro" id="IPR013216">
    <property type="entry name" value="Methyltransf_11"/>
</dbReference>
<name>A0A382IM49_9ZZZZ</name>
<accession>A0A382IM49</accession>
<sequence length="229" mass="26411">MKFKNPYSKLDKDKEINASNLNAPDINYILNYLEKHPDHNVLILGSGNSPKISQRVINLDFMRFEPVDVMACGSALPFKSFTFNAVFCHDVLEHVKQPFKVAAEIIRVTKTNGYMECSTPFLFPFHDVPDHYFNSSTSGIQQLFLGTKLLDVGIKMGPWHAMNNIVGIYKKMLKRVYKDPITPWTEKIRIFIIYRLLSWGMKFNHKTIVFTKDEENILASGVYIKSQKI</sequence>
<dbReference type="Pfam" id="PF08241">
    <property type="entry name" value="Methyltransf_11"/>
    <property type="match status" value="1"/>
</dbReference>
<dbReference type="AlphaFoldDB" id="A0A382IM49"/>
<proteinExistence type="predicted"/>
<dbReference type="Gene3D" id="3.40.50.150">
    <property type="entry name" value="Vaccinia Virus protein VP39"/>
    <property type="match status" value="1"/>
</dbReference>
<reference evidence="2" key="1">
    <citation type="submission" date="2018-05" db="EMBL/GenBank/DDBJ databases">
        <authorList>
            <person name="Lanie J.A."/>
            <person name="Ng W.-L."/>
            <person name="Kazmierczak K.M."/>
            <person name="Andrzejewski T.M."/>
            <person name="Davidsen T.M."/>
            <person name="Wayne K.J."/>
            <person name="Tettelin H."/>
            <person name="Glass J.I."/>
            <person name="Rusch D."/>
            <person name="Podicherti R."/>
            <person name="Tsui H.-C.T."/>
            <person name="Winkler M.E."/>
        </authorList>
    </citation>
    <scope>NUCLEOTIDE SEQUENCE</scope>
</reference>
<feature type="domain" description="Methyltransferase type 11" evidence="1">
    <location>
        <begin position="71"/>
        <end position="115"/>
    </location>
</feature>
<organism evidence="2">
    <name type="scientific">marine metagenome</name>
    <dbReference type="NCBI Taxonomy" id="408172"/>
    <lineage>
        <taxon>unclassified sequences</taxon>
        <taxon>metagenomes</taxon>
        <taxon>ecological metagenomes</taxon>
    </lineage>
</organism>
<evidence type="ECO:0000313" key="2">
    <source>
        <dbReference type="EMBL" id="SVC00395.1"/>
    </source>
</evidence>
<dbReference type="InterPro" id="IPR029063">
    <property type="entry name" value="SAM-dependent_MTases_sf"/>
</dbReference>
<protein>
    <recommendedName>
        <fullName evidence="1">Methyltransferase type 11 domain-containing protein</fullName>
    </recommendedName>
</protein>
<evidence type="ECO:0000259" key="1">
    <source>
        <dbReference type="Pfam" id="PF08241"/>
    </source>
</evidence>